<sequence length="105" mass="12426">MDTVEERSENLSFDDQIKIVNDLEQYIIEKIYSTPPFNFNKSIRMAVDFEMLKTIIYALHDEGLFKESNEDRVKRLCKDPVQVPIPCKKGDNKVEKLDFEYLPKH</sequence>
<proteinExistence type="predicted"/>
<evidence type="ECO:0000313" key="2">
    <source>
        <dbReference type="Proteomes" id="UP001161567"/>
    </source>
</evidence>
<protein>
    <submittedName>
        <fullName evidence="1">Uncharacterized protein</fullName>
    </submittedName>
</protein>
<accession>A0AA42QPH0</accession>
<dbReference type="Proteomes" id="UP001161567">
    <property type="component" value="Unassembled WGS sequence"/>
</dbReference>
<reference evidence="1" key="1">
    <citation type="submission" date="2022-09" db="EMBL/GenBank/DDBJ databases">
        <title>Intensive care unit water sources are persistently colonized with multi-drug resistant bacteria and are the site of extensive horizontal gene transfer of antibiotic resistance genes.</title>
        <authorList>
            <person name="Diorio-Toth L."/>
        </authorList>
    </citation>
    <scope>NUCLEOTIDE SEQUENCE</scope>
    <source>
        <strain evidence="1">GD03725</strain>
    </source>
</reference>
<comment type="caution">
    <text evidence="1">The sequence shown here is derived from an EMBL/GenBank/DDBJ whole genome shotgun (WGS) entry which is preliminary data.</text>
</comment>
<dbReference type="AlphaFoldDB" id="A0AA42QPH0"/>
<gene>
    <name evidence="1" type="ORF">N5I27_06490</name>
</gene>
<evidence type="ECO:0000313" key="1">
    <source>
        <dbReference type="EMBL" id="MDH1438044.1"/>
    </source>
</evidence>
<dbReference type="RefSeq" id="WP_279746591.1">
    <property type="nucleotide sequence ID" value="NZ_JAOCIL010000001.1"/>
</dbReference>
<name>A0AA42QPH0_ACIJO</name>
<organism evidence="1 2">
    <name type="scientific">Acinetobacter johnsonii</name>
    <dbReference type="NCBI Taxonomy" id="40214"/>
    <lineage>
        <taxon>Bacteria</taxon>
        <taxon>Pseudomonadati</taxon>
        <taxon>Pseudomonadota</taxon>
        <taxon>Gammaproteobacteria</taxon>
        <taxon>Moraxellales</taxon>
        <taxon>Moraxellaceae</taxon>
        <taxon>Acinetobacter</taxon>
    </lineage>
</organism>
<dbReference type="EMBL" id="JAOCIL010000001">
    <property type="protein sequence ID" value="MDH1438044.1"/>
    <property type="molecule type" value="Genomic_DNA"/>
</dbReference>